<dbReference type="GO" id="GO:0003677">
    <property type="term" value="F:DNA binding"/>
    <property type="evidence" value="ECO:0007669"/>
    <property type="project" value="InterPro"/>
</dbReference>
<organism evidence="2 3">
    <name type="scientific">Yeguia hominis</name>
    <dbReference type="NCBI Taxonomy" id="2763662"/>
    <lineage>
        <taxon>Bacteria</taxon>
        <taxon>Bacillati</taxon>
        <taxon>Bacillota</taxon>
        <taxon>Clostridia</taxon>
        <taxon>Eubacteriales</taxon>
        <taxon>Yeguiaceae</taxon>
        <taxon>Yeguia</taxon>
    </lineage>
</organism>
<dbReference type="InterPro" id="IPR010982">
    <property type="entry name" value="Lambda_DNA-bd_dom_sf"/>
</dbReference>
<reference evidence="2" key="1">
    <citation type="submission" date="2020-08" db="EMBL/GenBank/DDBJ databases">
        <title>Genome public.</title>
        <authorList>
            <person name="Liu C."/>
            <person name="Sun Q."/>
        </authorList>
    </citation>
    <scope>NUCLEOTIDE SEQUENCE</scope>
    <source>
        <strain evidence="2">NSJ-40</strain>
    </source>
</reference>
<dbReference type="InterPro" id="IPR001387">
    <property type="entry name" value="Cro/C1-type_HTH"/>
</dbReference>
<comment type="caution">
    <text evidence="2">The sequence shown here is derived from an EMBL/GenBank/DDBJ whole genome shotgun (WGS) entry which is preliminary data.</text>
</comment>
<dbReference type="AlphaFoldDB" id="A0A926DB09"/>
<keyword evidence="3" id="KW-1185">Reference proteome</keyword>
<name>A0A926DB09_9FIRM</name>
<evidence type="ECO:0000313" key="2">
    <source>
        <dbReference type="EMBL" id="MBC8534582.1"/>
    </source>
</evidence>
<dbReference type="Pfam" id="PF01381">
    <property type="entry name" value="HTH_3"/>
    <property type="match status" value="1"/>
</dbReference>
<dbReference type="Proteomes" id="UP000651482">
    <property type="component" value="Unassembled WGS sequence"/>
</dbReference>
<evidence type="ECO:0000259" key="1">
    <source>
        <dbReference type="PROSITE" id="PS50943"/>
    </source>
</evidence>
<protein>
    <submittedName>
        <fullName evidence="2">Helix-turn-helix transcriptional regulator</fullName>
    </submittedName>
</protein>
<gene>
    <name evidence="2" type="ORF">IAG03_11430</name>
</gene>
<dbReference type="EMBL" id="JACRSN010000019">
    <property type="protein sequence ID" value="MBC8534582.1"/>
    <property type="molecule type" value="Genomic_DNA"/>
</dbReference>
<proteinExistence type="predicted"/>
<dbReference type="PROSITE" id="PS50943">
    <property type="entry name" value="HTH_CROC1"/>
    <property type="match status" value="1"/>
</dbReference>
<dbReference type="SMART" id="SM00530">
    <property type="entry name" value="HTH_XRE"/>
    <property type="match status" value="1"/>
</dbReference>
<sequence>MEGSNVRIIFSNNLNRLAKEKGVTQADIVCALNCSSSTVSDYFSGKKYPRPDKMQKIADLLGVYISDLTSEKEEPTVCNDKPLNPKAKYLMNLIDSMNDEELDALERIVDSVIQLRGK</sequence>
<dbReference type="Gene3D" id="1.10.260.40">
    <property type="entry name" value="lambda repressor-like DNA-binding domains"/>
    <property type="match status" value="1"/>
</dbReference>
<feature type="domain" description="HTH cro/C1-type" evidence="1">
    <location>
        <begin position="14"/>
        <end position="68"/>
    </location>
</feature>
<dbReference type="RefSeq" id="WP_249320169.1">
    <property type="nucleotide sequence ID" value="NZ_JACRSN010000019.1"/>
</dbReference>
<dbReference type="SUPFAM" id="SSF47413">
    <property type="entry name" value="lambda repressor-like DNA-binding domains"/>
    <property type="match status" value="1"/>
</dbReference>
<evidence type="ECO:0000313" key="3">
    <source>
        <dbReference type="Proteomes" id="UP000651482"/>
    </source>
</evidence>
<accession>A0A926DB09</accession>
<dbReference type="CDD" id="cd00093">
    <property type="entry name" value="HTH_XRE"/>
    <property type="match status" value="1"/>
</dbReference>